<dbReference type="InterPro" id="IPR012340">
    <property type="entry name" value="NA-bd_OB-fold"/>
</dbReference>
<proteinExistence type="predicted"/>
<reference evidence="1" key="1">
    <citation type="submission" date="2023-03" db="EMBL/GenBank/DDBJ databases">
        <title>Chromosome-scale reference genome and RAD-based genetic map of yellow starthistle (Centaurea solstitialis) reveal putative structural variation and QTLs associated with invader traits.</title>
        <authorList>
            <person name="Reatini B."/>
            <person name="Cang F.A."/>
            <person name="Jiang Q."/>
            <person name="Mckibben M.T.W."/>
            <person name="Barker M.S."/>
            <person name="Rieseberg L.H."/>
            <person name="Dlugosch K.M."/>
        </authorList>
    </citation>
    <scope>NUCLEOTIDE SEQUENCE</scope>
    <source>
        <strain evidence="1">CAN-66</strain>
        <tissue evidence="1">Leaf</tissue>
    </source>
</reference>
<accession>A0AA38SNF0</accession>
<dbReference type="Gene3D" id="2.40.50.140">
    <property type="entry name" value="Nucleic acid-binding proteins"/>
    <property type="match status" value="1"/>
</dbReference>
<evidence type="ECO:0000313" key="1">
    <source>
        <dbReference type="EMBL" id="KAJ9535283.1"/>
    </source>
</evidence>
<dbReference type="Proteomes" id="UP001172457">
    <property type="component" value="Unassembled WGS sequence"/>
</dbReference>
<gene>
    <name evidence="1" type="ORF">OSB04_un001615</name>
</gene>
<name>A0AA38SNF0_9ASTR</name>
<dbReference type="EMBL" id="JARYMX010000382">
    <property type="protein sequence ID" value="KAJ9535283.1"/>
    <property type="molecule type" value="Genomic_DNA"/>
</dbReference>
<evidence type="ECO:0000313" key="2">
    <source>
        <dbReference type="Proteomes" id="UP001172457"/>
    </source>
</evidence>
<protein>
    <submittedName>
        <fullName evidence="1">Uncharacterized protein</fullName>
    </submittedName>
</protein>
<organism evidence="1 2">
    <name type="scientific">Centaurea solstitialis</name>
    <name type="common">yellow star-thistle</name>
    <dbReference type="NCBI Taxonomy" id="347529"/>
    <lineage>
        <taxon>Eukaryota</taxon>
        <taxon>Viridiplantae</taxon>
        <taxon>Streptophyta</taxon>
        <taxon>Embryophyta</taxon>
        <taxon>Tracheophyta</taxon>
        <taxon>Spermatophyta</taxon>
        <taxon>Magnoliopsida</taxon>
        <taxon>eudicotyledons</taxon>
        <taxon>Gunneridae</taxon>
        <taxon>Pentapetalae</taxon>
        <taxon>asterids</taxon>
        <taxon>campanulids</taxon>
        <taxon>Asterales</taxon>
        <taxon>Asteraceae</taxon>
        <taxon>Carduoideae</taxon>
        <taxon>Cardueae</taxon>
        <taxon>Centaureinae</taxon>
        <taxon>Centaurea</taxon>
    </lineage>
</organism>
<dbReference type="AlphaFoldDB" id="A0AA38SNF0"/>
<comment type="caution">
    <text evidence="1">The sequence shown here is derived from an EMBL/GenBank/DDBJ whole genome shotgun (WGS) entry which is preliminary data.</text>
</comment>
<keyword evidence="2" id="KW-1185">Reference proteome</keyword>
<sequence length="213" mass="24955">MKEQTRIHDRFNYESFQRLFRVRLDNEDIILGYVSGKIRRSFIRILQEIESKLNYTEKGSRGRMVHMYGGEWFLGLCRYLWLPRYKKRDAIAVSNRSGKCYSCSSDQGMQREKVRFGRDAALRAIRRSGITINFRTGCNPMPIMAVDPRKKDYLLGHYSGSVLNQQQKKGQADTIGLRCEELAWRNEGTCITRAKLRKYHTNILHNGYSRIST</sequence>